<dbReference type="GO" id="GO:0005829">
    <property type="term" value="C:cytosol"/>
    <property type="evidence" value="ECO:0007669"/>
    <property type="project" value="TreeGrafter"/>
</dbReference>
<dbReference type="GeneID" id="93711793"/>
<dbReference type="Proteomes" id="UP000250174">
    <property type="component" value="Unassembled WGS sequence"/>
</dbReference>
<evidence type="ECO:0000259" key="2">
    <source>
        <dbReference type="PROSITE" id="PS50943"/>
    </source>
</evidence>
<dbReference type="SUPFAM" id="SSF47413">
    <property type="entry name" value="lambda repressor-like DNA-binding domains"/>
    <property type="match status" value="1"/>
</dbReference>
<dbReference type="EMBL" id="LVYK01000009">
    <property type="protein sequence ID" value="RAS80628.1"/>
    <property type="molecule type" value="Genomic_DNA"/>
</dbReference>
<dbReference type="AlphaFoldDB" id="A0AAX1QCB4"/>
<sequence>MEEINIIRAKRMKKRWTQLELAKVSGVPQCTISQLERGNRKYPTYETIRKIAKALDLTLEEIYLLQDHKEKGAVKEEEGKAPAFL</sequence>
<dbReference type="RefSeq" id="WP_074842845.1">
    <property type="nucleotide sequence ID" value="NZ_JAMAYK010000001.1"/>
</dbReference>
<dbReference type="GO" id="GO:0003677">
    <property type="term" value="F:DNA binding"/>
    <property type="evidence" value="ECO:0007669"/>
    <property type="project" value="UniProtKB-KW"/>
</dbReference>
<dbReference type="InterPro" id="IPR010982">
    <property type="entry name" value="Lambda_DNA-bd_dom_sf"/>
</dbReference>
<comment type="caution">
    <text evidence="3">The sequence shown here is derived from an EMBL/GenBank/DDBJ whole genome shotgun (WGS) entry which is preliminary data.</text>
</comment>
<dbReference type="PANTHER" id="PTHR46797:SF1">
    <property type="entry name" value="METHYLPHOSPHONATE SYNTHASE"/>
    <property type="match status" value="1"/>
</dbReference>
<reference evidence="3 4" key="1">
    <citation type="submission" date="2016-03" db="EMBL/GenBank/DDBJ databases">
        <title>Comparison of Bacillus endophyticus and B. anthracis characteristics using whole genome sequence analysis and microbiological techniques.</title>
        <authorList>
            <person name="Lekota K.E."/>
            <person name="Mafofo J."/>
            <person name="Rees J."/>
            <person name="Muchadeyi F.C."/>
            <person name="Madoroba E."/>
            <person name="Van Heerden H."/>
        </authorList>
    </citation>
    <scope>NUCLEOTIDE SEQUENCE [LARGE SCALE GENOMIC DNA]</scope>
    <source>
        <strain evidence="3 4">3631_10C</strain>
    </source>
</reference>
<accession>A0AAX1QCB4</accession>
<dbReference type="PANTHER" id="PTHR46797">
    <property type="entry name" value="HTH-TYPE TRANSCRIPTIONAL REGULATOR"/>
    <property type="match status" value="1"/>
</dbReference>
<protein>
    <recommendedName>
        <fullName evidence="2">HTH cro/C1-type domain-containing protein</fullName>
    </recommendedName>
</protein>
<dbReference type="GO" id="GO:0003700">
    <property type="term" value="F:DNA-binding transcription factor activity"/>
    <property type="evidence" value="ECO:0007669"/>
    <property type="project" value="TreeGrafter"/>
</dbReference>
<evidence type="ECO:0000256" key="1">
    <source>
        <dbReference type="ARBA" id="ARBA00023125"/>
    </source>
</evidence>
<evidence type="ECO:0000313" key="3">
    <source>
        <dbReference type="EMBL" id="RAS80628.1"/>
    </source>
</evidence>
<name>A0AAX1QCB4_9BACI</name>
<proteinExistence type="predicted"/>
<feature type="domain" description="HTH cro/C1-type" evidence="2">
    <location>
        <begin position="7"/>
        <end position="62"/>
    </location>
</feature>
<dbReference type="InterPro" id="IPR050807">
    <property type="entry name" value="TransReg_Diox_bact_type"/>
</dbReference>
<dbReference type="InterPro" id="IPR001387">
    <property type="entry name" value="Cro/C1-type_HTH"/>
</dbReference>
<dbReference type="CDD" id="cd00093">
    <property type="entry name" value="HTH_XRE"/>
    <property type="match status" value="1"/>
</dbReference>
<dbReference type="SMART" id="SM00530">
    <property type="entry name" value="HTH_XRE"/>
    <property type="match status" value="1"/>
</dbReference>
<dbReference type="PROSITE" id="PS50943">
    <property type="entry name" value="HTH_CROC1"/>
    <property type="match status" value="1"/>
</dbReference>
<gene>
    <name evidence="3" type="ORF">A3864_04770</name>
</gene>
<keyword evidence="1" id="KW-0238">DNA-binding</keyword>
<evidence type="ECO:0000313" key="4">
    <source>
        <dbReference type="Proteomes" id="UP000250174"/>
    </source>
</evidence>
<organism evidence="3 4">
    <name type="scientific">Priestia endophytica</name>
    <dbReference type="NCBI Taxonomy" id="135735"/>
    <lineage>
        <taxon>Bacteria</taxon>
        <taxon>Bacillati</taxon>
        <taxon>Bacillota</taxon>
        <taxon>Bacilli</taxon>
        <taxon>Bacillales</taxon>
        <taxon>Bacillaceae</taxon>
        <taxon>Priestia</taxon>
    </lineage>
</organism>
<dbReference type="Gene3D" id="1.10.260.40">
    <property type="entry name" value="lambda repressor-like DNA-binding domains"/>
    <property type="match status" value="1"/>
</dbReference>
<dbReference type="Pfam" id="PF01381">
    <property type="entry name" value="HTH_3"/>
    <property type="match status" value="1"/>
</dbReference>